<dbReference type="AlphaFoldDB" id="A0A222VX44"/>
<gene>
    <name evidence="1" type="ORF">SAMN05421630_10621</name>
</gene>
<dbReference type="Proteomes" id="UP000199494">
    <property type="component" value="Unassembled WGS sequence"/>
</dbReference>
<proteinExistence type="predicted"/>
<dbReference type="RefSeq" id="WP_091805421.1">
    <property type="nucleotide sequence ID" value="NZ_CP016353.1"/>
</dbReference>
<dbReference type="EMBL" id="FMZE01000006">
    <property type="protein sequence ID" value="SDD12412.1"/>
    <property type="molecule type" value="Genomic_DNA"/>
</dbReference>
<dbReference type="STRING" id="530584.SAMN05421630_10621"/>
<dbReference type="OrthoDB" id="4170469at2"/>
<accession>A0A222VX44</accession>
<organism evidence="1 2">
    <name type="scientific">Prauserella marina</name>
    <dbReference type="NCBI Taxonomy" id="530584"/>
    <lineage>
        <taxon>Bacteria</taxon>
        <taxon>Bacillati</taxon>
        <taxon>Actinomycetota</taxon>
        <taxon>Actinomycetes</taxon>
        <taxon>Pseudonocardiales</taxon>
        <taxon>Pseudonocardiaceae</taxon>
        <taxon>Prauserella</taxon>
    </lineage>
</organism>
<name>A0A222VX44_9PSEU</name>
<evidence type="ECO:0000313" key="2">
    <source>
        <dbReference type="Proteomes" id="UP000199494"/>
    </source>
</evidence>
<evidence type="ECO:0000313" key="1">
    <source>
        <dbReference type="EMBL" id="SDD12412.1"/>
    </source>
</evidence>
<reference evidence="1 2" key="1">
    <citation type="submission" date="2016-10" db="EMBL/GenBank/DDBJ databases">
        <authorList>
            <person name="de Groot N.N."/>
        </authorList>
    </citation>
    <scope>NUCLEOTIDE SEQUENCE [LARGE SCALE GENOMIC DNA]</scope>
    <source>
        <strain evidence="1 2">CGMCC 4.5506</strain>
    </source>
</reference>
<sequence length="177" mass="19378">MTKFVSVWLYVAPLTAYVPGGPVPIAVGIGNVGVGDLWFPGVLDGSESSIRYPYYRPSISEVETGRIVAAPAPARRMTKADRDRSVSPLRRPDFHRLRPGETFDPTEAGRFRGLETFSAFVPRSKGTYRFRLDIETTGENPNGWLGGAGQDAYVDEVLPVLAKVPRVTITAQLDLVV</sequence>
<keyword evidence="2" id="KW-1185">Reference proteome</keyword>
<dbReference type="KEGG" id="pmad:BAY61_29770"/>
<protein>
    <submittedName>
        <fullName evidence="1">Uncharacterized protein</fullName>
    </submittedName>
</protein>